<feature type="domain" description="ORC1/DEAH AAA+ ATPase" evidence="3">
    <location>
        <begin position="41"/>
        <end position="169"/>
    </location>
</feature>
<dbReference type="Proteomes" id="UP000648257">
    <property type="component" value="Unassembled WGS sequence"/>
</dbReference>
<organism evidence="4 5">
    <name type="scientific">Undibacterium seohonense</name>
    <dbReference type="NCBI Taxonomy" id="1344950"/>
    <lineage>
        <taxon>Bacteria</taxon>
        <taxon>Pseudomonadati</taxon>
        <taxon>Pseudomonadota</taxon>
        <taxon>Betaproteobacteria</taxon>
        <taxon>Burkholderiales</taxon>
        <taxon>Oxalobacteraceae</taxon>
        <taxon>Undibacterium</taxon>
    </lineage>
</organism>
<evidence type="ECO:0000259" key="3">
    <source>
        <dbReference type="Pfam" id="PF13401"/>
    </source>
</evidence>
<feature type="transmembrane region" description="Helical" evidence="2">
    <location>
        <begin position="278"/>
        <end position="300"/>
    </location>
</feature>
<dbReference type="InterPro" id="IPR036680">
    <property type="entry name" value="SPOR-like_sf"/>
</dbReference>
<dbReference type="InterPro" id="IPR027417">
    <property type="entry name" value="P-loop_NTPase"/>
</dbReference>
<evidence type="ECO:0000256" key="2">
    <source>
        <dbReference type="SAM" id="Phobius"/>
    </source>
</evidence>
<feature type="region of interest" description="Disordered" evidence="1">
    <location>
        <begin position="333"/>
        <end position="363"/>
    </location>
</feature>
<evidence type="ECO:0000313" key="5">
    <source>
        <dbReference type="Proteomes" id="UP000648257"/>
    </source>
</evidence>
<dbReference type="PANTHER" id="PTHR35894:SF1">
    <property type="entry name" value="PHOSPHORIBULOKINASE _ URIDINE KINASE FAMILY"/>
    <property type="match status" value="1"/>
</dbReference>
<dbReference type="PANTHER" id="PTHR35894">
    <property type="entry name" value="GENERAL SECRETION PATHWAY PROTEIN A-RELATED"/>
    <property type="match status" value="1"/>
</dbReference>
<dbReference type="Gene3D" id="3.30.70.1070">
    <property type="entry name" value="Sporulation related repeat"/>
    <property type="match status" value="1"/>
</dbReference>
<keyword evidence="2" id="KW-1133">Transmembrane helix</keyword>
<gene>
    <name evidence="4" type="ORF">H8K52_12710</name>
</gene>
<dbReference type="SUPFAM" id="SSF52540">
    <property type="entry name" value="P-loop containing nucleoside triphosphate hydrolases"/>
    <property type="match status" value="1"/>
</dbReference>
<feature type="compositionally biased region" description="Low complexity" evidence="1">
    <location>
        <begin position="333"/>
        <end position="345"/>
    </location>
</feature>
<keyword evidence="2" id="KW-0472">Membrane</keyword>
<dbReference type="InterPro" id="IPR049945">
    <property type="entry name" value="AAA_22"/>
</dbReference>
<dbReference type="InterPro" id="IPR052026">
    <property type="entry name" value="ExeA_AAA_ATPase_DNA-bind"/>
</dbReference>
<comment type="caution">
    <text evidence="4">The sequence shown here is derived from an EMBL/GenBank/DDBJ whole genome shotgun (WGS) entry which is preliminary data.</text>
</comment>
<keyword evidence="2" id="KW-0812">Transmembrane</keyword>
<dbReference type="EMBL" id="JACOFW010000014">
    <property type="protein sequence ID" value="MBC3808206.1"/>
    <property type="molecule type" value="Genomic_DNA"/>
</dbReference>
<evidence type="ECO:0000256" key="1">
    <source>
        <dbReference type="SAM" id="MobiDB-lite"/>
    </source>
</evidence>
<proteinExistence type="predicted"/>
<reference evidence="4 5" key="1">
    <citation type="submission" date="2020-08" db="EMBL/GenBank/DDBJ databases">
        <title>Novel species isolated from subtropical streams in China.</title>
        <authorList>
            <person name="Lu H."/>
        </authorList>
    </citation>
    <scope>NUCLEOTIDE SEQUENCE [LARGE SCALE GENOMIC DNA]</scope>
    <source>
        <strain evidence="4 5">KACC 16656</strain>
    </source>
</reference>
<dbReference type="Gene3D" id="3.40.50.300">
    <property type="entry name" value="P-loop containing nucleotide triphosphate hydrolases"/>
    <property type="match status" value="1"/>
</dbReference>
<protein>
    <submittedName>
        <fullName evidence="4">AAA family ATPase</fullName>
    </submittedName>
</protein>
<accession>A0ABR6X5Q2</accession>
<sequence length="488" mass="54447">MYHSHFGLNQSPFSITPNPAFFYSGSQRGDILEALIYAVSHGEGIIKVTGEVGSGKTMLCRMLEGMMPSHVEVIYLVNPTLSREEVVFTIAGELEIPTEGKRPDEVIRLLHQDLIGKHINGKQVVLLVEEAQAMSLETLEEIRLFSNLETAHHKLLQIVLFGQPELDDNLNLPSMRQLKERITHSFMVPPMTASLIPEFLMFRMRAAGYHGPNVFSKSAIRLLAKVSEGIVRRINILADKALLAAFADNTHAVEAKHVKAAIRDSEFSSSKLEFSYRYVAIVLFALMLCGGLLYWAFWTWQATHTALPPSTSHAAPSSTVGAAPRPQSLNLSSTLSPTLSPTGNSATSIASNDARAPSPAVTHEKSQPEIAQISLLQQRVAQSKIWLRETPAQFYTLQLGLFAQQDANKIELQLKAYAAHFGIENLYLFPTKIDQQQRLGIVYSSFSQRQEAWLKRKNVEVSTSYKAQLRTIEGLRNEMQTTQSEDMW</sequence>
<name>A0ABR6X5Q2_9BURK</name>
<keyword evidence="5" id="KW-1185">Reference proteome</keyword>
<dbReference type="Pfam" id="PF13401">
    <property type="entry name" value="AAA_22"/>
    <property type="match status" value="1"/>
</dbReference>
<evidence type="ECO:0000313" key="4">
    <source>
        <dbReference type="EMBL" id="MBC3808206.1"/>
    </source>
</evidence>
<dbReference type="RefSeq" id="WP_186923284.1">
    <property type="nucleotide sequence ID" value="NZ_JACOFW010000014.1"/>
</dbReference>